<sequence precursor="true">MNILDFGKNRWHVGLASAALAASLYSPVMARTSDADVIIVDANIYTSDRNSPAAEAMALKDGKILKVGSRASIMKLKGLGTKVEHLGGRRVLPGLVDSHMHPFGMLPSDDCSLGGKPLTLRQISDAVKQCIVDRHVPDGQNVYVTAWSSMEGNQPDAEIRTLREALDRASTRHPIEIRGYEAHHFAVNSMMMKGAKNASGKVVGLSGATLKSDFANLASMIAVDARGEPSGGMTDDAALILPLGGGENPNVVALRHSADLARLLNSQGITAIRDALVAPPSIKVAQVTPPLIETWQKIYDSGTMTYHVALTQLVPPDQYLHASGTPDYDKMVEVAVAGRDHFKDNPLIRADFVKFLADGVPEGDPHAVPPTLPTALTLRPFNQPVFGNDAEGNFAAIRYVDANAPACVQERKDGVTDPAAIAAFVKANGFHPSQCRISSGSLNSREDIMREWFRRMHLAGFTLHVHTMSDGTARKVIDAIEYARAADGNRSLPDCIAHAQLVDPADVARIGKDKLCVAFTYSWIDGGDAYDLMAIPFYERVFGHDSKTLRNPAHRYDQMLFPVASILKAGGLVVAGSDAPVIKPDPQPFVNLAMAVTRALPGRPPFMQANAITIEQAIDSYTINGAKGLRDDQKYGSLTAGKEANFIVLDRDIIALAKQGDAQSIRDTKVLQTWFRGKAVYSTQRGNE</sequence>
<dbReference type="Gene3D" id="3.20.20.140">
    <property type="entry name" value="Metal-dependent hydrolases"/>
    <property type="match status" value="2"/>
</dbReference>
<dbReference type="RefSeq" id="WP_013846415.1">
    <property type="nucleotide sequence ID" value="NC_015593.1"/>
</dbReference>
<dbReference type="PANTHER" id="PTHR22642:SF2">
    <property type="entry name" value="PROTEIN LONG AFTER FAR-RED 3"/>
    <property type="match status" value="1"/>
</dbReference>
<dbReference type="InterPro" id="IPR011059">
    <property type="entry name" value="Metal-dep_hydrolase_composite"/>
</dbReference>
<keyword evidence="1" id="KW-0732">Signal</keyword>
<dbReference type="STRING" id="690566.Sphch_0452"/>
<feature type="signal peptide" evidence="1">
    <location>
        <begin position="1"/>
        <end position="30"/>
    </location>
</feature>
<keyword evidence="3" id="KW-0378">Hydrolase</keyword>
<evidence type="ECO:0000256" key="1">
    <source>
        <dbReference type="SAM" id="SignalP"/>
    </source>
</evidence>
<evidence type="ECO:0000313" key="4">
    <source>
        <dbReference type="Proteomes" id="UP000007150"/>
    </source>
</evidence>
<evidence type="ECO:0000313" key="3">
    <source>
        <dbReference type="EMBL" id="AEG48149.1"/>
    </source>
</evidence>
<feature type="chain" id="PRO_5003333865" evidence="1">
    <location>
        <begin position="31"/>
        <end position="688"/>
    </location>
</feature>
<dbReference type="Pfam" id="PF07969">
    <property type="entry name" value="Amidohydro_3"/>
    <property type="match status" value="2"/>
</dbReference>
<dbReference type="PANTHER" id="PTHR22642">
    <property type="entry name" value="IMIDAZOLONEPROPIONASE"/>
    <property type="match status" value="1"/>
</dbReference>
<dbReference type="Proteomes" id="UP000007150">
    <property type="component" value="Chromosome 1"/>
</dbReference>
<feature type="domain" description="Amidohydrolase 3" evidence="2">
    <location>
        <begin position="86"/>
        <end position="441"/>
    </location>
</feature>
<dbReference type="EMBL" id="CP002798">
    <property type="protein sequence ID" value="AEG48149.1"/>
    <property type="molecule type" value="Genomic_DNA"/>
</dbReference>
<evidence type="ECO:0000259" key="2">
    <source>
        <dbReference type="Pfam" id="PF07969"/>
    </source>
</evidence>
<dbReference type="GO" id="GO:0016810">
    <property type="term" value="F:hydrolase activity, acting on carbon-nitrogen (but not peptide) bonds"/>
    <property type="evidence" value="ECO:0007669"/>
    <property type="project" value="InterPro"/>
</dbReference>
<dbReference type="SUPFAM" id="SSF51338">
    <property type="entry name" value="Composite domain of metallo-dependent hydrolases"/>
    <property type="match status" value="1"/>
</dbReference>
<dbReference type="InterPro" id="IPR013108">
    <property type="entry name" value="Amidohydro_3"/>
</dbReference>
<dbReference type="SUPFAM" id="SSF51556">
    <property type="entry name" value="Metallo-dependent hydrolases"/>
    <property type="match status" value="1"/>
</dbReference>
<name>F6EWY6_SPHCR</name>
<accession>F6EWY6</accession>
<dbReference type="Gene3D" id="3.10.310.70">
    <property type="match status" value="1"/>
</dbReference>
<dbReference type="HOGENOM" id="CLU_009942_6_1_5"/>
<reference evidence="3 4" key="1">
    <citation type="submission" date="2011-05" db="EMBL/GenBank/DDBJ databases">
        <title>Complete sequence of chromosome 1 of Sphingobium chlorophenolicum L-1.</title>
        <authorList>
            <consortium name="US DOE Joint Genome Institute"/>
            <person name="Lucas S."/>
            <person name="Han J."/>
            <person name="Lapidus A."/>
            <person name="Cheng J.-F."/>
            <person name="Goodwin L."/>
            <person name="Pitluck S."/>
            <person name="Peters L."/>
            <person name="Daligault H."/>
            <person name="Han C."/>
            <person name="Tapia R."/>
            <person name="Land M."/>
            <person name="Hauser L."/>
            <person name="Kyrpides N."/>
            <person name="Ivanova N."/>
            <person name="Pagani I."/>
            <person name="Turner P."/>
            <person name="Copley S."/>
            <person name="Woyke T."/>
        </authorList>
    </citation>
    <scope>NUCLEOTIDE SEQUENCE [LARGE SCALE GENOMIC DNA]</scope>
    <source>
        <strain evidence="3 4">L-1</strain>
    </source>
</reference>
<feature type="domain" description="Amidohydrolase 3" evidence="2">
    <location>
        <begin position="445"/>
        <end position="681"/>
    </location>
</feature>
<gene>
    <name evidence="3" type="ORF">Sphch_0452</name>
</gene>
<dbReference type="KEGG" id="sch:Sphch_0452"/>
<dbReference type="InterPro" id="IPR032466">
    <property type="entry name" value="Metal_Hydrolase"/>
</dbReference>
<organism evidence="3 4">
    <name type="scientific">Sphingobium chlorophenolicum L-1</name>
    <dbReference type="NCBI Taxonomy" id="690566"/>
    <lineage>
        <taxon>Bacteria</taxon>
        <taxon>Pseudomonadati</taxon>
        <taxon>Pseudomonadota</taxon>
        <taxon>Alphaproteobacteria</taxon>
        <taxon>Sphingomonadales</taxon>
        <taxon>Sphingomonadaceae</taxon>
        <taxon>Sphingobium</taxon>
    </lineage>
</organism>
<keyword evidence="4" id="KW-1185">Reference proteome</keyword>
<dbReference type="AlphaFoldDB" id="F6EWY6"/>
<protein>
    <submittedName>
        <fullName evidence="3">Amidohydrolase</fullName>
    </submittedName>
</protein>
<proteinExistence type="predicted"/>
<dbReference type="Gene3D" id="2.30.40.10">
    <property type="entry name" value="Urease, subunit C, domain 1"/>
    <property type="match status" value="2"/>
</dbReference>